<keyword evidence="13" id="KW-1185">Reference proteome</keyword>
<dbReference type="Gene3D" id="3.30.70.20">
    <property type="match status" value="1"/>
</dbReference>
<evidence type="ECO:0000256" key="9">
    <source>
        <dbReference type="ARBA" id="ARBA00023014"/>
    </source>
</evidence>
<dbReference type="InterPro" id="IPR012839">
    <property type="entry name" value="Organic_radical_activase"/>
</dbReference>
<dbReference type="GO" id="GO:0016491">
    <property type="term" value="F:oxidoreductase activity"/>
    <property type="evidence" value="ECO:0007669"/>
    <property type="project" value="UniProtKB-KW"/>
</dbReference>
<protein>
    <submittedName>
        <fullName evidence="12">Glycyl-radical enzyme activator family protein</fullName>
    </submittedName>
</protein>
<dbReference type="PANTHER" id="PTHR30352:SF4">
    <property type="entry name" value="PYRUVATE FORMATE-LYASE 2-ACTIVATING ENZYME"/>
    <property type="match status" value="1"/>
</dbReference>
<dbReference type="PROSITE" id="PS00198">
    <property type="entry name" value="4FE4S_FER_1"/>
    <property type="match status" value="2"/>
</dbReference>
<keyword evidence="4" id="KW-0004">4Fe-4S</keyword>
<dbReference type="eggNOG" id="COG1180">
    <property type="taxonomic scope" value="Bacteria"/>
</dbReference>
<dbReference type="SUPFAM" id="SSF102114">
    <property type="entry name" value="Radical SAM enzymes"/>
    <property type="match status" value="1"/>
</dbReference>
<dbReference type="InterPro" id="IPR040074">
    <property type="entry name" value="BssD/PflA/YjjW"/>
</dbReference>
<dbReference type="PANTHER" id="PTHR30352">
    <property type="entry name" value="PYRUVATE FORMATE-LYASE-ACTIVATING ENZYME"/>
    <property type="match status" value="1"/>
</dbReference>
<dbReference type="PROSITE" id="PS51379">
    <property type="entry name" value="4FE4S_FER_2"/>
    <property type="match status" value="2"/>
</dbReference>
<evidence type="ECO:0000256" key="6">
    <source>
        <dbReference type="ARBA" id="ARBA00022723"/>
    </source>
</evidence>
<reference evidence="13" key="1">
    <citation type="submission" date="2012-06" db="EMBL/GenBank/DDBJ databases">
        <title>Complete sequence of chromosome of Desulfomonile tiedjei DSM 6799.</title>
        <authorList>
            <person name="Lucas S."/>
            <person name="Copeland A."/>
            <person name="Lapidus A."/>
            <person name="Glavina del Rio T."/>
            <person name="Dalin E."/>
            <person name="Tice H."/>
            <person name="Bruce D."/>
            <person name="Goodwin L."/>
            <person name="Pitluck S."/>
            <person name="Peters L."/>
            <person name="Ovchinnikova G."/>
            <person name="Zeytun A."/>
            <person name="Lu M."/>
            <person name="Kyrpides N."/>
            <person name="Mavromatis K."/>
            <person name="Ivanova N."/>
            <person name="Brettin T."/>
            <person name="Detter J.C."/>
            <person name="Han C."/>
            <person name="Larimer F."/>
            <person name="Land M."/>
            <person name="Hauser L."/>
            <person name="Markowitz V."/>
            <person name="Cheng J.-F."/>
            <person name="Hugenholtz P."/>
            <person name="Woyke T."/>
            <person name="Wu D."/>
            <person name="Spring S."/>
            <person name="Schroeder M."/>
            <person name="Brambilla E."/>
            <person name="Klenk H.-P."/>
            <person name="Eisen J.A."/>
        </authorList>
    </citation>
    <scope>NUCLEOTIDE SEQUENCE [LARGE SCALE GENOMIC DNA]</scope>
    <source>
        <strain evidence="13">ATCC 49306 / DSM 6799 / DCB-1</strain>
    </source>
</reference>
<dbReference type="InterPro" id="IPR007197">
    <property type="entry name" value="rSAM"/>
</dbReference>
<dbReference type="SFLD" id="SFLDG01066">
    <property type="entry name" value="organic_radical-activating_enz"/>
    <property type="match status" value="1"/>
</dbReference>
<proteinExistence type="inferred from homology"/>
<dbReference type="PROSITE" id="PS01087">
    <property type="entry name" value="RADICAL_ACTIVATING"/>
    <property type="match status" value="1"/>
</dbReference>
<dbReference type="Pfam" id="PF00037">
    <property type="entry name" value="Fer4"/>
    <property type="match status" value="1"/>
</dbReference>
<feature type="domain" description="4Fe-4S ferredoxin-type" evidence="10">
    <location>
        <begin position="47"/>
        <end position="76"/>
    </location>
</feature>
<evidence type="ECO:0000256" key="1">
    <source>
        <dbReference type="ARBA" id="ARBA00001966"/>
    </source>
</evidence>
<dbReference type="GO" id="GO:0046872">
    <property type="term" value="F:metal ion binding"/>
    <property type="evidence" value="ECO:0007669"/>
    <property type="project" value="UniProtKB-KW"/>
</dbReference>
<evidence type="ECO:0000259" key="11">
    <source>
        <dbReference type="PROSITE" id="PS51918"/>
    </source>
</evidence>
<evidence type="ECO:0000313" key="12">
    <source>
        <dbReference type="EMBL" id="AFM25060.1"/>
    </source>
</evidence>
<evidence type="ECO:0000259" key="10">
    <source>
        <dbReference type="PROSITE" id="PS51379"/>
    </source>
</evidence>
<dbReference type="PROSITE" id="PS51918">
    <property type="entry name" value="RADICAL_SAM"/>
    <property type="match status" value="1"/>
</dbReference>
<sequence>MISVPLITDIKRCSREDGPGIRTVVFFKGCPLRCVFCHNPECWTTGPSIAFHEEDCIQCGQCGRVCPQEAIDFSAPFRIHRERCNNCGLCAEVCPGFGIRKVGDAYTVDELLEILLRDENYYAASGGGVTFSGGECTMHMGFLTKLARALKDQGIHVAIQTSGFFDYSSFADSLLQHVDLMYFDVKFGDSRLHREYTGKGNETIISNLRQLLRHRRDAVIPRIPLIPETTATTENLKRIAELLHHMRAPHVVLLPYNPTGLAKFRRLDLEPPTLPEHFMTRDEEVRIVEFFRQCLGREAKLHGSVTQE</sequence>
<dbReference type="PATRIC" id="fig|706587.4.peg.2729"/>
<dbReference type="KEGG" id="dti:Desti_2376"/>
<dbReference type="SFLD" id="SFLDS00029">
    <property type="entry name" value="Radical_SAM"/>
    <property type="match status" value="1"/>
</dbReference>
<comment type="similarity">
    <text evidence="2">Belongs to the organic radical-activating enzymes family.</text>
</comment>
<dbReference type="AlphaFoldDB" id="I4C669"/>
<dbReference type="NCBIfam" id="TIGR02494">
    <property type="entry name" value="PFLE_PFLC"/>
    <property type="match status" value="1"/>
</dbReference>
<evidence type="ECO:0000256" key="3">
    <source>
        <dbReference type="ARBA" id="ARBA00011245"/>
    </source>
</evidence>
<dbReference type="Proteomes" id="UP000006055">
    <property type="component" value="Chromosome"/>
</dbReference>
<dbReference type="EMBL" id="CP003360">
    <property type="protein sequence ID" value="AFM25060.1"/>
    <property type="molecule type" value="Genomic_DNA"/>
</dbReference>
<keyword evidence="5" id="KW-0949">S-adenosyl-L-methionine</keyword>
<dbReference type="InterPro" id="IPR058240">
    <property type="entry name" value="rSAM_sf"/>
</dbReference>
<dbReference type="InterPro" id="IPR034457">
    <property type="entry name" value="Organic_radical-activating"/>
</dbReference>
<dbReference type="STRING" id="706587.Desti_2376"/>
<dbReference type="InterPro" id="IPR017896">
    <property type="entry name" value="4Fe4S_Fe-S-bd"/>
</dbReference>
<dbReference type="GO" id="GO:0051539">
    <property type="term" value="F:4 iron, 4 sulfur cluster binding"/>
    <property type="evidence" value="ECO:0007669"/>
    <property type="project" value="UniProtKB-KW"/>
</dbReference>
<dbReference type="RefSeq" id="WP_014810203.1">
    <property type="nucleotide sequence ID" value="NC_018025.1"/>
</dbReference>
<dbReference type="InterPro" id="IPR001989">
    <property type="entry name" value="Radical_activat_CS"/>
</dbReference>
<dbReference type="Pfam" id="PF04055">
    <property type="entry name" value="Radical_SAM"/>
    <property type="match status" value="1"/>
</dbReference>
<evidence type="ECO:0000313" key="13">
    <source>
        <dbReference type="Proteomes" id="UP000006055"/>
    </source>
</evidence>
<comment type="subunit">
    <text evidence="3">Monomer.</text>
</comment>
<dbReference type="SUPFAM" id="SSF54862">
    <property type="entry name" value="4Fe-4S ferredoxins"/>
    <property type="match status" value="1"/>
</dbReference>
<accession>I4C669</accession>
<feature type="domain" description="Radical SAM core" evidence="11">
    <location>
        <begin position="16"/>
        <end position="297"/>
    </location>
</feature>
<keyword evidence="7" id="KW-0560">Oxidoreductase</keyword>
<dbReference type="PIRSF" id="PIRSF000371">
    <property type="entry name" value="PFL_act_enz"/>
    <property type="match status" value="1"/>
</dbReference>
<dbReference type="SFLD" id="SFLDG01118">
    <property type="entry name" value="activating_enzymes__group_2"/>
    <property type="match status" value="1"/>
</dbReference>
<dbReference type="CDD" id="cd01335">
    <property type="entry name" value="Radical_SAM"/>
    <property type="match status" value="1"/>
</dbReference>
<keyword evidence="9" id="KW-0411">Iron-sulfur</keyword>
<gene>
    <name evidence="12" type="ordered locus">Desti_2376</name>
</gene>
<organism evidence="12 13">
    <name type="scientific">Desulfomonile tiedjei (strain ATCC 49306 / DSM 6799 / DCB-1)</name>
    <dbReference type="NCBI Taxonomy" id="706587"/>
    <lineage>
        <taxon>Bacteria</taxon>
        <taxon>Pseudomonadati</taxon>
        <taxon>Thermodesulfobacteriota</taxon>
        <taxon>Desulfomonilia</taxon>
        <taxon>Desulfomonilales</taxon>
        <taxon>Desulfomonilaceae</taxon>
        <taxon>Desulfomonile</taxon>
    </lineage>
</organism>
<evidence type="ECO:0000256" key="7">
    <source>
        <dbReference type="ARBA" id="ARBA00023002"/>
    </source>
</evidence>
<evidence type="ECO:0000256" key="4">
    <source>
        <dbReference type="ARBA" id="ARBA00022485"/>
    </source>
</evidence>
<dbReference type="InterPro" id="IPR017900">
    <property type="entry name" value="4Fe4S_Fe_S_CS"/>
</dbReference>
<evidence type="ECO:0000256" key="5">
    <source>
        <dbReference type="ARBA" id="ARBA00022691"/>
    </source>
</evidence>
<dbReference type="OrthoDB" id="9782387at2"/>
<dbReference type="HOGENOM" id="CLU_058969_0_0_7"/>
<comment type="cofactor">
    <cofactor evidence="1">
        <name>[4Fe-4S] cluster</name>
        <dbReference type="ChEBI" id="CHEBI:49883"/>
    </cofactor>
</comment>
<evidence type="ECO:0000256" key="8">
    <source>
        <dbReference type="ARBA" id="ARBA00023004"/>
    </source>
</evidence>
<name>I4C669_DESTA</name>
<evidence type="ECO:0000256" key="2">
    <source>
        <dbReference type="ARBA" id="ARBA00009777"/>
    </source>
</evidence>
<keyword evidence="6" id="KW-0479">Metal-binding</keyword>
<keyword evidence="8" id="KW-0408">Iron</keyword>
<dbReference type="Gene3D" id="3.80.30.10">
    <property type="entry name" value="pyruvate-formate lyase- activating enzyme"/>
    <property type="match status" value="1"/>
</dbReference>
<feature type="domain" description="4Fe-4S ferredoxin-type" evidence="10">
    <location>
        <begin position="77"/>
        <end position="104"/>
    </location>
</feature>